<dbReference type="AlphaFoldDB" id="A0AAV4ZQX8"/>
<gene>
    <name evidence="1" type="ORF">BHAOGJBA_4510</name>
</gene>
<accession>A0AAV4ZQX8</accession>
<evidence type="ECO:0000313" key="2">
    <source>
        <dbReference type="Proteomes" id="UP001055247"/>
    </source>
</evidence>
<protein>
    <submittedName>
        <fullName evidence="1">Uncharacterized protein</fullName>
    </submittedName>
</protein>
<name>A0AAV4ZQX8_9HYPH</name>
<dbReference type="Proteomes" id="UP001055247">
    <property type="component" value="Unassembled WGS sequence"/>
</dbReference>
<evidence type="ECO:0000313" key="1">
    <source>
        <dbReference type="EMBL" id="GJD90966.1"/>
    </source>
</evidence>
<reference evidence="1" key="1">
    <citation type="journal article" date="2016" name="Front. Microbiol.">
        <title>Genome Sequence of the Piezophilic, Mesophilic Sulfate-Reducing Bacterium Desulfovibrio indicus J2T.</title>
        <authorList>
            <person name="Cao J."/>
            <person name="Maignien L."/>
            <person name="Shao Z."/>
            <person name="Alain K."/>
            <person name="Jebbar M."/>
        </authorList>
    </citation>
    <scope>NUCLEOTIDE SEQUENCE</scope>
    <source>
        <strain evidence="1">DSM 16372</strain>
    </source>
</reference>
<organism evidence="1 2">
    <name type="scientific">Methylobacterium hispanicum</name>
    <dbReference type="NCBI Taxonomy" id="270350"/>
    <lineage>
        <taxon>Bacteria</taxon>
        <taxon>Pseudomonadati</taxon>
        <taxon>Pseudomonadota</taxon>
        <taxon>Alphaproteobacteria</taxon>
        <taxon>Hyphomicrobiales</taxon>
        <taxon>Methylobacteriaceae</taxon>
        <taxon>Methylobacterium</taxon>
    </lineage>
</organism>
<dbReference type="EMBL" id="BPQO01000022">
    <property type="protein sequence ID" value="GJD90966.1"/>
    <property type="molecule type" value="Genomic_DNA"/>
</dbReference>
<dbReference type="RefSeq" id="WP_238231165.1">
    <property type="nucleotide sequence ID" value="NZ_BPQO01000022.1"/>
</dbReference>
<proteinExistence type="predicted"/>
<comment type="caution">
    <text evidence="1">The sequence shown here is derived from an EMBL/GenBank/DDBJ whole genome shotgun (WGS) entry which is preliminary data.</text>
</comment>
<sequence>MPIRLALPCVDALASSCLDVPWARDFPRRSYLTVWIAPTDAELARRRYPMADDVERIRSAGRFRDADMAFDRAPEAEAGVFWPCPWGAGTTEENLTEMAGALSLLLREHAPGVGAVAIAEDVSHPHAFGFVTYGALKTEVARAAALCTAYVAVGELPPAALALEAAKAGRLSDDMPEVVRSAVRVSLDELSRRVVSAVENAAQAGWGPSP</sequence>
<keyword evidence="2" id="KW-1185">Reference proteome</keyword>
<reference evidence="1" key="2">
    <citation type="submission" date="2021-08" db="EMBL/GenBank/DDBJ databases">
        <authorList>
            <person name="Tani A."/>
            <person name="Ola A."/>
            <person name="Ogura Y."/>
            <person name="Katsura K."/>
            <person name="Hayashi T."/>
        </authorList>
    </citation>
    <scope>NUCLEOTIDE SEQUENCE</scope>
    <source>
        <strain evidence="1">DSM 16372</strain>
    </source>
</reference>